<protein>
    <submittedName>
        <fullName evidence="1">RloB-like protein</fullName>
    </submittedName>
</protein>
<keyword evidence="2" id="KW-1185">Reference proteome</keyword>
<reference evidence="2" key="1">
    <citation type="submission" date="2016-10" db="EMBL/GenBank/DDBJ databases">
        <authorList>
            <person name="Varghese N."/>
            <person name="Submissions S."/>
        </authorList>
    </citation>
    <scope>NUCLEOTIDE SEQUENCE [LARGE SCALE GENOMIC DNA]</scope>
    <source>
        <strain evidence="2">DSM 44675</strain>
    </source>
</reference>
<dbReference type="Pfam" id="PF13707">
    <property type="entry name" value="RloB"/>
    <property type="match status" value="1"/>
</dbReference>
<proteinExistence type="predicted"/>
<dbReference type="EMBL" id="FOAW01000002">
    <property type="protein sequence ID" value="SEK60355.1"/>
    <property type="molecule type" value="Genomic_DNA"/>
</dbReference>
<dbReference type="Proteomes" id="UP000198677">
    <property type="component" value="Unassembled WGS sequence"/>
</dbReference>
<accession>A0A1H7II38</accession>
<name>A0A1H7II38_9NOCA</name>
<dbReference type="OrthoDB" id="9796523at2"/>
<sequence>MAGRGQRGNLSSRRVSTRREPRKRMLIVLEGAKTESRYFKHIQQSIRGFRLEIVPVGKGPEHVVAEAKRIREEDRREARREGDSQDTLDAVWVVVDVDDHAYLEEAIAAAGREGISVALSNPCFESWLILHQKDRRSPFGKSQDAKREWAKICGSTKTQDECNLVAGLFEIADGRARNGLDRPWGATVAGVPNPGTRVGELVTHILDLAGKDAKSTGL</sequence>
<dbReference type="InterPro" id="IPR025591">
    <property type="entry name" value="RloB"/>
</dbReference>
<dbReference type="AlphaFoldDB" id="A0A1H7II38"/>
<organism evidence="1 2">
    <name type="scientific">Rhodococcus maanshanensis</name>
    <dbReference type="NCBI Taxonomy" id="183556"/>
    <lineage>
        <taxon>Bacteria</taxon>
        <taxon>Bacillati</taxon>
        <taxon>Actinomycetota</taxon>
        <taxon>Actinomycetes</taxon>
        <taxon>Mycobacteriales</taxon>
        <taxon>Nocardiaceae</taxon>
        <taxon>Rhodococcus</taxon>
    </lineage>
</organism>
<gene>
    <name evidence="1" type="ORF">SAMN05444583_102406</name>
</gene>
<evidence type="ECO:0000313" key="1">
    <source>
        <dbReference type="EMBL" id="SEK60355.1"/>
    </source>
</evidence>
<evidence type="ECO:0000313" key="2">
    <source>
        <dbReference type="Proteomes" id="UP000198677"/>
    </source>
</evidence>